<keyword evidence="2" id="KW-1185">Reference proteome</keyword>
<name>A0A8J3QSN4_9ACTN</name>
<dbReference type="Proteomes" id="UP000642748">
    <property type="component" value="Unassembled WGS sequence"/>
</dbReference>
<reference evidence="1" key="1">
    <citation type="submission" date="2021-01" db="EMBL/GenBank/DDBJ databases">
        <title>Whole genome shotgun sequence of Rugosimonospora africana NBRC 104875.</title>
        <authorList>
            <person name="Komaki H."/>
            <person name="Tamura T."/>
        </authorList>
    </citation>
    <scope>NUCLEOTIDE SEQUENCE</scope>
    <source>
        <strain evidence="1">NBRC 104875</strain>
    </source>
</reference>
<dbReference type="EMBL" id="BONZ01000030">
    <property type="protein sequence ID" value="GIH15020.1"/>
    <property type="molecule type" value="Genomic_DNA"/>
</dbReference>
<evidence type="ECO:0000313" key="2">
    <source>
        <dbReference type="Proteomes" id="UP000642748"/>
    </source>
</evidence>
<evidence type="ECO:0000313" key="1">
    <source>
        <dbReference type="EMBL" id="GIH15020.1"/>
    </source>
</evidence>
<proteinExistence type="predicted"/>
<comment type="caution">
    <text evidence="1">The sequence shown here is derived from an EMBL/GenBank/DDBJ whole genome shotgun (WGS) entry which is preliminary data.</text>
</comment>
<organism evidence="1 2">
    <name type="scientific">Rugosimonospora africana</name>
    <dbReference type="NCBI Taxonomy" id="556532"/>
    <lineage>
        <taxon>Bacteria</taxon>
        <taxon>Bacillati</taxon>
        <taxon>Actinomycetota</taxon>
        <taxon>Actinomycetes</taxon>
        <taxon>Micromonosporales</taxon>
        <taxon>Micromonosporaceae</taxon>
        <taxon>Rugosimonospora</taxon>
    </lineage>
</organism>
<gene>
    <name evidence="1" type="ORF">Raf01_31920</name>
</gene>
<accession>A0A8J3QSN4</accession>
<dbReference type="AlphaFoldDB" id="A0A8J3QSN4"/>
<protein>
    <submittedName>
        <fullName evidence="1">Uncharacterized protein</fullName>
    </submittedName>
</protein>
<sequence>MFVGNARDRRVLRGSGNLLVDAGLGYVGFLSDSPERIGQALASGCAEDT</sequence>